<dbReference type="SUPFAM" id="SSF54826">
    <property type="entry name" value="Enolase N-terminal domain-like"/>
    <property type="match status" value="1"/>
</dbReference>
<dbReference type="Pfam" id="PF02746">
    <property type="entry name" value="MR_MLE_N"/>
    <property type="match status" value="1"/>
</dbReference>
<dbReference type="OrthoDB" id="103536at2"/>
<dbReference type="InterPro" id="IPR013341">
    <property type="entry name" value="Mandelate_racemase_N_dom"/>
</dbReference>
<dbReference type="SFLD" id="SFLDS00001">
    <property type="entry name" value="Enolase"/>
    <property type="match status" value="1"/>
</dbReference>
<protein>
    <submittedName>
        <fullName evidence="4">Muconate cycloisomerase</fullName>
        <ecNumber evidence="4">5.5.1.1</ecNumber>
    </submittedName>
</protein>
<evidence type="ECO:0000256" key="2">
    <source>
        <dbReference type="ARBA" id="ARBA00022723"/>
    </source>
</evidence>
<sequence length="369" mass="40618">MRIKQVSLYHKIMPMICGKFSCSLEPGTETADVVITRVETECGLVGYGEAGSVGGYPNYAAGTVSSSAELIERHLMDKDPRNVNDIQYVMSLIDGHGAIKAGFDMACWDILGKSSGKPLYELLGGKLRDRVPIYRSIPTIEPEEMAQSVDDWRSEGYRMFQLRVGHGDIQADLQRIAGVIAKRKPGELFTVDVAGHWRRDEALYILNTVKDLDFTIEQPCWTMEDCMSIRDRTAFPLKLDNSLNGVQDVLRAYKNNACDSVVIQVNKYAGVTQAKFARDIAAAGGMGITYATQWGTEITGAVLVHLALTTPLNRFISTLDIHNYSSLTVATNDPIVVDNGFMWMGSDAPGLGVVVDDERLGEPDRVISQ</sequence>
<proteinExistence type="inferred from homology"/>
<keyword evidence="5" id="KW-1185">Reference proteome</keyword>
<accession>A0A656HK15</accession>
<dbReference type="InterPro" id="IPR013342">
    <property type="entry name" value="Mandelate_racemase_C"/>
</dbReference>
<dbReference type="RefSeq" id="WP_002710684.1">
    <property type="nucleotide sequence ID" value="NZ_JH651384.1"/>
</dbReference>
<dbReference type="EC" id="5.5.1.1" evidence="4"/>
<organism evidence="4 5">
    <name type="scientific">Thiothrix nivea (strain ATCC 35100 / DSM 5205 / JP2)</name>
    <dbReference type="NCBI Taxonomy" id="870187"/>
    <lineage>
        <taxon>Bacteria</taxon>
        <taxon>Pseudomonadati</taxon>
        <taxon>Pseudomonadota</taxon>
        <taxon>Gammaproteobacteria</taxon>
        <taxon>Thiotrichales</taxon>
        <taxon>Thiotrichaceae</taxon>
        <taxon>Thiothrix</taxon>
    </lineage>
</organism>
<name>A0A656HK15_THINJ</name>
<reference evidence="5" key="1">
    <citation type="journal article" date="2011" name="Stand. Genomic Sci.">
        <title>Genome sequence of the filamentous, gliding Thiothrix nivea neotype strain (JP2(T)).</title>
        <authorList>
            <person name="Lapidus A."/>
            <person name="Nolan M."/>
            <person name="Lucas S."/>
            <person name="Glavina Del Rio T."/>
            <person name="Tice H."/>
            <person name="Cheng J.F."/>
            <person name="Tapia R."/>
            <person name="Han C."/>
            <person name="Goodwin L."/>
            <person name="Pitluck S."/>
            <person name="Liolios K."/>
            <person name="Pagani I."/>
            <person name="Ivanova N."/>
            <person name="Huntemann M."/>
            <person name="Mavromatis K."/>
            <person name="Mikhailova N."/>
            <person name="Pati A."/>
            <person name="Chen A."/>
            <person name="Palaniappan K."/>
            <person name="Land M."/>
            <person name="Brambilla E.M."/>
            <person name="Rohde M."/>
            <person name="Abt B."/>
            <person name="Verbarg S."/>
            <person name="Goker M."/>
            <person name="Bristow J."/>
            <person name="Eisen J.A."/>
            <person name="Markowitz V."/>
            <person name="Hugenholtz P."/>
            <person name="Kyrpides N.C."/>
            <person name="Klenk H.P."/>
            <person name="Woyke T."/>
        </authorList>
    </citation>
    <scope>NUCLEOTIDE SEQUENCE [LARGE SCALE GENOMIC DNA]</scope>
    <source>
        <strain evidence="5">ATCC 35100 / DSM 5205 / JP2</strain>
    </source>
</reference>
<keyword evidence="4" id="KW-0413">Isomerase</keyword>
<dbReference type="SMART" id="SM00922">
    <property type="entry name" value="MR_MLE"/>
    <property type="match status" value="1"/>
</dbReference>
<dbReference type="Gene3D" id="3.20.20.120">
    <property type="entry name" value="Enolase-like C-terminal domain"/>
    <property type="match status" value="1"/>
</dbReference>
<feature type="domain" description="Mandelate racemase/muconate lactonizing enzyme C-terminal" evidence="3">
    <location>
        <begin position="142"/>
        <end position="236"/>
    </location>
</feature>
<dbReference type="InterPro" id="IPR029065">
    <property type="entry name" value="Enolase_C-like"/>
</dbReference>
<dbReference type="InterPro" id="IPR036849">
    <property type="entry name" value="Enolase-like_C_sf"/>
</dbReference>
<evidence type="ECO:0000313" key="5">
    <source>
        <dbReference type="Proteomes" id="UP000005317"/>
    </source>
</evidence>
<dbReference type="Pfam" id="PF13378">
    <property type="entry name" value="MR_MLE_C"/>
    <property type="match status" value="1"/>
</dbReference>
<evidence type="ECO:0000259" key="3">
    <source>
        <dbReference type="SMART" id="SM00922"/>
    </source>
</evidence>
<evidence type="ECO:0000313" key="4">
    <source>
        <dbReference type="EMBL" id="EIJ36817.1"/>
    </source>
</evidence>
<dbReference type="AlphaFoldDB" id="A0A656HK15"/>
<comment type="similarity">
    <text evidence="1">Belongs to the mandelate racemase/muconate lactonizing enzyme family.</text>
</comment>
<dbReference type="SUPFAM" id="SSF51604">
    <property type="entry name" value="Enolase C-terminal domain-like"/>
    <property type="match status" value="1"/>
</dbReference>
<dbReference type="PANTHER" id="PTHR48080:SF3">
    <property type="entry name" value="ENOLASE SUPERFAMILY MEMBER DDB_G0284701"/>
    <property type="match status" value="1"/>
</dbReference>
<keyword evidence="2" id="KW-0479">Metal-binding</keyword>
<dbReference type="EMBL" id="JH651384">
    <property type="protein sequence ID" value="EIJ36817.1"/>
    <property type="molecule type" value="Genomic_DNA"/>
</dbReference>
<dbReference type="PANTHER" id="PTHR48080">
    <property type="entry name" value="D-GALACTONATE DEHYDRATASE-RELATED"/>
    <property type="match status" value="1"/>
</dbReference>
<dbReference type="Gene3D" id="3.30.390.10">
    <property type="entry name" value="Enolase-like, N-terminal domain"/>
    <property type="match status" value="1"/>
</dbReference>
<dbReference type="GO" id="GO:0018849">
    <property type="term" value="F:muconate cycloisomerase activity"/>
    <property type="evidence" value="ECO:0007669"/>
    <property type="project" value="UniProtKB-EC"/>
</dbReference>
<gene>
    <name evidence="4" type="ORF">Thini_4335</name>
</gene>
<dbReference type="GO" id="GO:0046872">
    <property type="term" value="F:metal ion binding"/>
    <property type="evidence" value="ECO:0007669"/>
    <property type="project" value="UniProtKB-KW"/>
</dbReference>
<dbReference type="Proteomes" id="UP000005317">
    <property type="component" value="Unassembled WGS sequence"/>
</dbReference>
<dbReference type="InterPro" id="IPR029017">
    <property type="entry name" value="Enolase-like_N"/>
</dbReference>
<evidence type="ECO:0000256" key="1">
    <source>
        <dbReference type="ARBA" id="ARBA00008031"/>
    </source>
</evidence>
<dbReference type="InterPro" id="IPR034593">
    <property type="entry name" value="DgoD-like"/>
</dbReference>